<keyword evidence="1" id="KW-0472">Membrane</keyword>
<accession>A0ABW1H839</accession>
<reference evidence="3" key="1">
    <citation type="journal article" date="2019" name="Int. J. Syst. Evol. Microbiol.">
        <title>The Global Catalogue of Microorganisms (GCM) 10K type strain sequencing project: providing services to taxonomists for standard genome sequencing and annotation.</title>
        <authorList>
            <consortium name="The Broad Institute Genomics Platform"/>
            <consortium name="The Broad Institute Genome Sequencing Center for Infectious Disease"/>
            <person name="Wu L."/>
            <person name="Ma J."/>
        </authorList>
    </citation>
    <scope>NUCLEOTIDE SEQUENCE [LARGE SCALE GENOMIC DNA]</scope>
    <source>
        <strain evidence="3">CGMCC 4.7144</strain>
    </source>
</reference>
<evidence type="ECO:0000313" key="2">
    <source>
        <dbReference type="EMBL" id="MFC5925388.1"/>
    </source>
</evidence>
<comment type="caution">
    <text evidence="2">The sequence shown here is derived from an EMBL/GenBank/DDBJ whole genome shotgun (WGS) entry which is preliminary data.</text>
</comment>
<dbReference type="Proteomes" id="UP001596226">
    <property type="component" value="Unassembled WGS sequence"/>
</dbReference>
<dbReference type="RefSeq" id="WP_377513465.1">
    <property type="nucleotide sequence ID" value="NZ_JBHSQS010000010.1"/>
</dbReference>
<proteinExistence type="predicted"/>
<keyword evidence="1" id="KW-0812">Transmembrane</keyword>
<dbReference type="EMBL" id="JBHSQS010000010">
    <property type="protein sequence ID" value="MFC5925388.1"/>
    <property type="molecule type" value="Genomic_DNA"/>
</dbReference>
<keyword evidence="3" id="KW-1185">Reference proteome</keyword>
<gene>
    <name evidence="2" type="ORF">ACFQGL_18765</name>
</gene>
<sequence>MVAGYLAKYATESTEITGHRSVRASWTGGHLDLVTGSLRFMVLLAGRIRRRLLLALLLVVCLLVCWRAFAWQGELNQRRDRSEAKAALSKYLERVRGSDYGAAYEQLCSDVLSEYTASDHAAFLREQRRFVSFSIGEPTQSTGIDGTYLIFPVDLAYADQSTSVVRLAVGLETGGPKVCDHYEWRK</sequence>
<protein>
    <recommendedName>
        <fullName evidence="4">DUF4878 domain-containing protein</fullName>
    </recommendedName>
</protein>
<keyword evidence="1" id="KW-1133">Transmembrane helix</keyword>
<name>A0ABW1H839_9ACTN</name>
<evidence type="ECO:0008006" key="4">
    <source>
        <dbReference type="Google" id="ProtNLM"/>
    </source>
</evidence>
<organism evidence="2 3">
    <name type="scientific">Micromonospora vulcania</name>
    <dbReference type="NCBI Taxonomy" id="1441873"/>
    <lineage>
        <taxon>Bacteria</taxon>
        <taxon>Bacillati</taxon>
        <taxon>Actinomycetota</taxon>
        <taxon>Actinomycetes</taxon>
        <taxon>Micromonosporales</taxon>
        <taxon>Micromonosporaceae</taxon>
        <taxon>Micromonospora</taxon>
    </lineage>
</organism>
<feature type="transmembrane region" description="Helical" evidence="1">
    <location>
        <begin position="52"/>
        <end position="71"/>
    </location>
</feature>
<evidence type="ECO:0000313" key="3">
    <source>
        <dbReference type="Proteomes" id="UP001596226"/>
    </source>
</evidence>
<evidence type="ECO:0000256" key="1">
    <source>
        <dbReference type="SAM" id="Phobius"/>
    </source>
</evidence>